<evidence type="ECO:0000313" key="2">
    <source>
        <dbReference type="EMBL" id="MDU0355269.1"/>
    </source>
</evidence>
<evidence type="ECO:0000313" key="3">
    <source>
        <dbReference type="Proteomes" id="UP001247805"/>
    </source>
</evidence>
<name>A0ABU3SZ27_9ALTE</name>
<feature type="transmembrane region" description="Helical" evidence="1">
    <location>
        <begin position="23"/>
        <end position="47"/>
    </location>
</feature>
<sequence length="66" mass="7975">MLALSGYYFVEGVYDWRTIKDNYLILTTLMLFPEAMFNGMTITILVIHKPEWVYTFHDKFYLDEQK</sequence>
<dbReference type="RefSeq" id="WP_316026816.1">
    <property type="nucleotide sequence ID" value="NZ_JAWDIO010000002.1"/>
</dbReference>
<keyword evidence="1" id="KW-0472">Membrane</keyword>
<keyword evidence="1" id="KW-1133">Transmembrane helix</keyword>
<organism evidence="2 3">
    <name type="scientific">Paraglaciecola aquimarina</name>
    <dbReference type="NCBI Taxonomy" id="1235557"/>
    <lineage>
        <taxon>Bacteria</taxon>
        <taxon>Pseudomonadati</taxon>
        <taxon>Pseudomonadota</taxon>
        <taxon>Gammaproteobacteria</taxon>
        <taxon>Alteromonadales</taxon>
        <taxon>Alteromonadaceae</taxon>
        <taxon>Paraglaciecola</taxon>
    </lineage>
</organism>
<dbReference type="Proteomes" id="UP001247805">
    <property type="component" value="Unassembled WGS sequence"/>
</dbReference>
<comment type="caution">
    <text evidence="2">The sequence shown here is derived from an EMBL/GenBank/DDBJ whole genome shotgun (WGS) entry which is preliminary data.</text>
</comment>
<keyword evidence="1" id="KW-0812">Transmembrane</keyword>
<dbReference type="EMBL" id="JAWDIO010000002">
    <property type="protein sequence ID" value="MDU0355269.1"/>
    <property type="molecule type" value="Genomic_DNA"/>
</dbReference>
<gene>
    <name evidence="2" type="ORF">RS130_16360</name>
</gene>
<protein>
    <submittedName>
        <fullName evidence="2">Uncharacterized protein</fullName>
    </submittedName>
</protein>
<proteinExistence type="predicted"/>
<accession>A0ABU3SZ27</accession>
<evidence type="ECO:0000256" key="1">
    <source>
        <dbReference type="SAM" id="Phobius"/>
    </source>
</evidence>
<keyword evidence="3" id="KW-1185">Reference proteome</keyword>
<reference evidence="2 3" key="1">
    <citation type="submission" date="2023-10" db="EMBL/GenBank/DDBJ databases">
        <title>Glaciecola aquimarina strain GGW-M5 nov., isolated from a coastal seawater.</title>
        <authorList>
            <person name="Bayburt H."/>
            <person name="Kim J.M."/>
            <person name="Choi B.J."/>
            <person name="Jeon C.O."/>
        </authorList>
    </citation>
    <scope>NUCLEOTIDE SEQUENCE [LARGE SCALE GENOMIC DNA]</scope>
    <source>
        <strain evidence="2 3">KCTC 32108</strain>
    </source>
</reference>